<dbReference type="RefSeq" id="WP_132541437.1">
    <property type="nucleotide sequence ID" value="NZ_SLWY01000008.1"/>
</dbReference>
<proteinExistence type="predicted"/>
<keyword evidence="2" id="KW-1185">Reference proteome</keyword>
<gene>
    <name evidence="1" type="ORF">EV699_108113</name>
</gene>
<dbReference type="Pfam" id="PF09709">
    <property type="entry name" value="Cas_Csd1"/>
    <property type="match status" value="1"/>
</dbReference>
<name>A0A4R2L6G4_9GAMM</name>
<dbReference type="EMBL" id="SLWY01000008">
    <property type="protein sequence ID" value="TCO81482.1"/>
    <property type="molecule type" value="Genomic_DNA"/>
</dbReference>
<sequence length="583" mass="64026">MILQALHAYYERREGTDSPLAPIGFELKEIPFVLELAADGHLIQVRDLREKQGKKLMASPRQVPRGVKRTVGIAANFLWDKADYVLGLVPEQGKPERVAEQHAAFRARIESLPEVLRADAGIAAVLAFYADHLQEVRLRYPDAWQAWVQANPLLTFQLQGDAEWVCQRPAVRAAWAALGAEADADGMCLITGEPARIAETHPAIKGVWGAQTSGANIVSFNLAAFGSYGKAQGRNAPIGETAAERYVTALNEGLLARDSRRRLQLGDASTVFWAAEGGEPLEDAFAELLGEPAGTPDDPHRDTEQVRALYESLKTGAYQPVHGGNRFHVLGLAPNAARLSIRFWLTAPLDELGARIGQHFRDTDIVHGERQPARLSLFRLLVSTAPQGKADNIPPNLGGELARAVLEGRPYPATLLQAAIRRIRAERLVDYPRAALIKAVLVRNARLQERPQQEVGVSLDPDNINPGYRLGRLFAVLERIQEEASPGLNATIRDRYFGAASSTPVTVFPLLNRLKNHHLAKLENRGRAKNLEALVGRIVDGLDAANPFPPHLNLADQGRFAVGYYHQRQHPSTYKAESQGEPA</sequence>
<evidence type="ECO:0000313" key="2">
    <source>
        <dbReference type="Proteomes" id="UP000295765"/>
    </source>
</evidence>
<organism evidence="1 2">
    <name type="scientific">Plasticicumulans lactativorans</name>
    <dbReference type="NCBI Taxonomy" id="1133106"/>
    <lineage>
        <taxon>Bacteria</taxon>
        <taxon>Pseudomonadati</taxon>
        <taxon>Pseudomonadota</taxon>
        <taxon>Gammaproteobacteria</taxon>
        <taxon>Candidatus Competibacteraceae</taxon>
        <taxon>Plasticicumulans</taxon>
    </lineage>
</organism>
<accession>A0A4R2L6G4</accession>
<dbReference type="CDD" id="cd09757">
    <property type="entry name" value="Cas8c_I-C"/>
    <property type="match status" value="1"/>
</dbReference>
<evidence type="ECO:0000313" key="1">
    <source>
        <dbReference type="EMBL" id="TCO81482.1"/>
    </source>
</evidence>
<dbReference type="OrthoDB" id="9778918at2"/>
<dbReference type="InterPro" id="IPR010144">
    <property type="entry name" value="CRISPR-assoc_prot_Csd1-typ"/>
</dbReference>
<protein>
    <submittedName>
        <fullName evidence="1">CRISPR-associated Csd1 family protein</fullName>
    </submittedName>
</protein>
<comment type="caution">
    <text evidence="1">The sequence shown here is derived from an EMBL/GenBank/DDBJ whole genome shotgun (WGS) entry which is preliminary data.</text>
</comment>
<reference evidence="1 2" key="1">
    <citation type="submission" date="2019-03" db="EMBL/GenBank/DDBJ databases">
        <title>Genomic Encyclopedia of Type Strains, Phase IV (KMG-IV): sequencing the most valuable type-strain genomes for metagenomic binning, comparative biology and taxonomic classification.</title>
        <authorList>
            <person name="Goeker M."/>
        </authorList>
    </citation>
    <scope>NUCLEOTIDE SEQUENCE [LARGE SCALE GENOMIC DNA]</scope>
    <source>
        <strain evidence="1 2">DSM 25287</strain>
    </source>
</reference>
<dbReference type="AlphaFoldDB" id="A0A4R2L6G4"/>
<dbReference type="NCBIfam" id="TIGR01863">
    <property type="entry name" value="cas_Csd1"/>
    <property type="match status" value="1"/>
</dbReference>
<dbReference type="Proteomes" id="UP000295765">
    <property type="component" value="Unassembled WGS sequence"/>
</dbReference>